<accession>A0ABP9SGJ1</accession>
<feature type="domain" description="Histidine kinase/HSP90-like ATPase" evidence="2">
    <location>
        <begin position="33"/>
        <end position="138"/>
    </location>
</feature>
<dbReference type="Proteomes" id="UP001501570">
    <property type="component" value="Unassembled WGS sequence"/>
</dbReference>
<protein>
    <recommendedName>
        <fullName evidence="2">Histidine kinase/HSP90-like ATPase domain-containing protein</fullName>
    </recommendedName>
</protein>
<gene>
    <name evidence="3" type="ORF">GCM10023322_60220</name>
</gene>
<dbReference type="InterPro" id="IPR036890">
    <property type="entry name" value="HATPase_C_sf"/>
</dbReference>
<keyword evidence="4" id="KW-1185">Reference proteome</keyword>
<keyword evidence="1" id="KW-0418">Kinase</keyword>
<dbReference type="Pfam" id="PF13581">
    <property type="entry name" value="HATPase_c_2"/>
    <property type="match status" value="1"/>
</dbReference>
<evidence type="ECO:0000256" key="1">
    <source>
        <dbReference type="ARBA" id="ARBA00022527"/>
    </source>
</evidence>
<dbReference type="SUPFAM" id="SSF55874">
    <property type="entry name" value="ATPase domain of HSP90 chaperone/DNA topoisomerase II/histidine kinase"/>
    <property type="match status" value="1"/>
</dbReference>
<dbReference type="CDD" id="cd16936">
    <property type="entry name" value="HATPase_RsbW-like"/>
    <property type="match status" value="1"/>
</dbReference>
<sequence>MSTERERASTAADSAPETARGLLLEQTFDRAGLVSLRNAVAAHGATLGLPRETVEHLVLAAYELASNAVRHGGGRGRLWLSADDGVLRCVVRDDGPGLIDPTQAGRVRPEPTASGGRGLWLVRCVASRLDLRTGEGGLTAIAEFPLS</sequence>
<evidence type="ECO:0000259" key="2">
    <source>
        <dbReference type="Pfam" id="PF13581"/>
    </source>
</evidence>
<dbReference type="RefSeq" id="WP_345635295.1">
    <property type="nucleotide sequence ID" value="NZ_BAABJQ010000022.1"/>
</dbReference>
<dbReference type="EMBL" id="BAABJQ010000022">
    <property type="protein sequence ID" value="GAA5194845.1"/>
    <property type="molecule type" value="Genomic_DNA"/>
</dbReference>
<dbReference type="Gene3D" id="3.30.565.10">
    <property type="entry name" value="Histidine kinase-like ATPase, C-terminal domain"/>
    <property type="match status" value="1"/>
</dbReference>
<name>A0ABP9SGJ1_9ACTN</name>
<keyword evidence="1" id="KW-0808">Transferase</keyword>
<reference evidence="4" key="1">
    <citation type="journal article" date="2019" name="Int. J. Syst. Evol. Microbiol.">
        <title>The Global Catalogue of Microorganisms (GCM) 10K type strain sequencing project: providing services to taxonomists for standard genome sequencing and annotation.</title>
        <authorList>
            <consortium name="The Broad Institute Genomics Platform"/>
            <consortium name="The Broad Institute Genome Sequencing Center for Infectious Disease"/>
            <person name="Wu L."/>
            <person name="Ma J."/>
        </authorList>
    </citation>
    <scope>NUCLEOTIDE SEQUENCE [LARGE SCALE GENOMIC DNA]</scope>
    <source>
        <strain evidence="4">JCM 18304</strain>
    </source>
</reference>
<comment type="caution">
    <text evidence="3">The sequence shown here is derived from an EMBL/GenBank/DDBJ whole genome shotgun (WGS) entry which is preliminary data.</text>
</comment>
<evidence type="ECO:0000313" key="3">
    <source>
        <dbReference type="EMBL" id="GAA5194845.1"/>
    </source>
</evidence>
<evidence type="ECO:0000313" key="4">
    <source>
        <dbReference type="Proteomes" id="UP001501570"/>
    </source>
</evidence>
<proteinExistence type="predicted"/>
<dbReference type="PANTHER" id="PTHR35526:SF3">
    <property type="entry name" value="ANTI-SIGMA-F FACTOR RSBW"/>
    <property type="match status" value="1"/>
</dbReference>
<keyword evidence="1" id="KW-0723">Serine/threonine-protein kinase</keyword>
<dbReference type="InterPro" id="IPR003594">
    <property type="entry name" value="HATPase_dom"/>
</dbReference>
<dbReference type="InterPro" id="IPR050267">
    <property type="entry name" value="Anti-sigma-factor_SerPK"/>
</dbReference>
<dbReference type="PANTHER" id="PTHR35526">
    <property type="entry name" value="ANTI-SIGMA-F FACTOR RSBW-RELATED"/>
    <property type="match status" value="1"/>
</dbReference>
<organism evidence="3 4">
    <name type="scientific">Rugosimonospora acidiphila</name>
    <dbReference type="NCBI Taxonomy" id="556531"/>
    <lineage>
        <taxon>Bacteria</taxon>
        <taxon>Bacillati</taxon>
        <taxon>Actinomycetota</taxon>
        <taxon>Actinomycetes</taxon>
        <taxon>Micromonosporales</taxon>
        <taxon>Micromonosporaceae</taxon>
        <taxon>Rugosimonospora</taxon>
    </lineage>
</organism>